<accession>D8LR88</accession>
<evidence type="ECO:0000313" key="4">
    <source>
        <dbReference type="EMBL" id="CBN74993.1"/>
    </source>
</evidence>
<keyword evidence="2" id="KW-0472">Membrane</keyword>
<dbReference type="EMBL" id="FN649741">
    <property type="protein sequence ID" value="CBN74993.1"/>
    <property type="molecule type" value="Genomic_DNA"/>
</dbReference>
<keyword evidence="3" id="KW-0732">Signal</keyword>
<keyword evidence="5" id="KW-1185">Reference proteome</keyword>
<protein>
    <submittedName>
        <fullName evidence="4">Uncharacterized protein</fullName>
    </submittedName>
</protein>
<organism evidence="4 5">
    <name type="scientific">Ectocarpus siliculosus</name>
    <name type="common">Brown alga</name>
    <name type="synonym">Conferva siliculosa</name>
    <dbReference type="NCBI Taxonomy" id="2880"/>
    <lineage>
        <taxon>Eukaryota</taxon>
        <taxon>Sar</taxon>
        <taxon>Stramenopiles</taxon>
        <taxon>Ochrophyta</taxon>
        <taxon>PX clade</taxon>
        <taxon>Phaeophyceae</taxon>
        <taxon>Ectocarpales</taxon>
        <taxon>Ectocarpaceae</taxon>
        <taxon>Ectocarpus</taxon>
    </lineage>
</organism>
<reference evidence="4 5" key="1">
    <citation type="journal article" date="2010" name="Nature">
        <title>The Ectocarpus genome and the independent evolution of multicellularity in brown algae.</title>
        <authorList>
            <person name="Cock J.M."/>
            <person name="Sterck L."/>
            <person name="Rouze P."/>
            <person name="Scornet D."/>
            <person name="Allen A.E."/>
            <person name="Amoutzias G."/>
            <person name="Anthouard V."/>
            <person name="Artiguenave F."/>
            <person name="Aury J.M."/>
            <person name="Badger J.H."/>
            <person name="Beszteri B."/>
            <person name="Billiau K."/>
            <person name="Bonnet E."/>
            <person name="Bothwell J.H."/>
            <person name="Bowler C."/>
            <person name="Boyen C."/>
            <person name="Brownlee C."/>
            <person name="Carrano C.J."/>
            <person name="Charrier B."/>
            <person name="Cho G.Y."/>
            <person name="Coelho S.M."/>
            <person name="Collen J."/>
            <person name="Corre E."/>
            <person name="Da Silva C."/>
            <person name="Delage L."/>
            <person name="Delaroque N."/>
            <person name="Dittami S.M."/>
            <person name="Doulbeau S."/>
            <person name="Elias M."/>
            <person name="Farnham G."/>
            <person name="Gachon C.M."/>
            <person name="Gschloessl B."/>
            <person name="Heesch S."/>
            <person name="Jabbari K."/>
            <person name="Jubin C."/>
            <person name="Kawai H."/>
            <person name="Kimura K."/>
            <person name="Kloareg B."/>
            <person name="Kupper F.C."/>
            <person name="Lang D."/>
            <person name="Le Bail A."/>
            <person name="Leblanc C."/>
            <person name="Lerouge P."/>
            <person name="Lohr M."/>
            <person name="Lopez P.J."/>
            <person name="Martens C."/>
            <person name="Maumus F."/>
            <person name="Michel G."/>
            <person name="Miranda-Saavedra D."/>
            <person name="Morales J."/>
            <person name="Moreau H."/>
            <person name="Motomura T."/>
            <person name="Nagasato C."/>
            <person name="Napoli C.A."/>
            <person name="Nelson D.R."/>
            <person name="Nyvall-Collen P."/>
            <person name="Peters A.F."/>
            <person name="Pommier C."/>
            <person name="Potin P."/>
            <person name="Poulain J."/>
            <person name="Quesneville H."/>
            <person name="Read B."/>
            <person name="Rensing S.A."/>
            <person name="Ritter A."/>
            <person name="Rousvoal S."/>
            <person name="Samanta M."/>
            <person name="Samson G."/>
            <person name="Schroeder D.C."/>
            <person name="Segurens B."/>
            <person name="Strittmatter M."/>
            <person name="Tonon T."/>
            <person name="Tregear J.W."/>
            <person name="Valentin K."/>
            <person name="von Dassow P."/>
            <person name="Yamagishi T."/>
            <person name="Van de Peer Y."/>
            <person name="Wincker P."/>
        </authorList>
    </citation>
    <scope>NUCLEOTIDE SEQUENCE [LARGE SCALE GENOMIC DNA]</scope>
    <source>
        <strain evidence="5">Ec32 / CCAP1310/4</strain>
    </source>
</reference>
<dbReference type="OrthoDB" id="10427990at2759"/>
<feature type="region of interest" description="Disordered" evidence="1">
    <location>
        <begin position="28"/>
        <end position="88"/>
    </location>
</feature>
<dbReference type="Proteomes" id="UP000002630">
    <property type="component" value="Linkage Group LG16"/>
</dbReference>
<dbReference type="EMBL" id="FN648863">
    <property type="protein sequence ID" value="CBN74993.1"/>
    <property type="molecule type" value="Genomic_DNA"/>
</dbReference>
<keyword evidence="2" id="KW-1133">Transmembrane helix</keyword>
<feature type="transmembrane region" description="Helical" evidence="2">
    <location>
        <begin position="343"/>
        <end position="368"/>
    </location>
</feature>
<evidence type="ECO:0000313" key="5">
    <source>
        <dbReference type="Proteomes" id="UP000002630"/>
    </source>
</evidence>
<evidence type="ECO:0000256" key="1">
    <source>
        <dbReference type="SAM" id="MobiDB-lite"/>
    </source>
</evidence>
<evidence type="ECO:0000256" key="3">
    <source>
        <dbReference type="SAM" id="SignalP"/>
    </source>
</evidence>
<gene>
    <name evidence="4" type="ORF">Esi_0064_0016</name>
</gene>
<evidence type="ECO:0000256" key="2">
    <source>
        <dbReference type="SAM" id="Phobius"/>
    </source>
</evidence>
<dbReference type="InParanoid" id="D8LR88"/>
<feature type="chain" id="PRO_5003117462" evidence="3">
    <location>
        <begin position="27"/>
        <end position="403"/>
    </location>
</feature>
<keyword evidence="2" id="KW-0812">Transmembrane</keyword>
<feature type="signal peptide" evidence="3">
    <location>
        <begin position="1"/>
        <end position="26"/>
    </location>
</feature>
<proteinExistence type="predicted"/>
<feature type="region of interest" description="Disordered" evidence="1">
    <location>
        <begin position="265"/>
        <end position="338"/>
    </location>
</feature>
<name>D8LR88_ECTSI</name>
<dbReference type="AlphaFoldDB" id="D8LR88"/>
<sequence>MRVGSSRPALLVRLLAVAVLVTIAGGERGDEHEGHHDEHHGPFGLGEHGEHGDHEHHHPEGFEGHDGHHGPFGEHEHHEGEAGHEVHAEECTQTQTQAALKATANYVKCAFLDYADFQALVHADVAILEDAAACFKTKADEIAEEIPPPDDNMSEEEVKALEQETAEKLATAFQECVKEAEAGDEEASQATVQFLEKLLAEESTICACLSPFLIKMPTCGPWIRYHDVGKIVQNVLVAEVDLTPEEKDSQDDAIVAVLPAENTKKLEEQQQEEEEGSTAEAGIGGEEEEEHPAHLPNAFGPCPPGQEAHPSDPKACQPSMNSEEYQGEEFGDGRDGRREGGGMISLGLSVMGVVAVGGVVGVGGVWAWGKFQSGTRQPGVRYMATGLDNNIGTELGPFGRQYA</sequence>